<organism evidence="2 3">
    <name type="scientific">Pseudomonas fluorescens</name>
    <dbReference type="NCBI Taxonomy" id="294"/>
    <lineage>
        <taxon>Bacteria</taxon>
        <taxon>Pseudomonadati</taxon>
        <taxon>Pseudomonadota</taxon>
        <taxon>Gammaproteobacteria</taxon>
        <taxon>Pseudomonadales</taxon>
        <taxon>Pseudomonadaceae</taxon>
        <taxon>Pseudomonas</taxon>
    </lineage>
</organism>
<evidence type="ECO:0000313" key="3">
    <source>
        <dbReference type="Proteomes" id="UP000297322"/>
    </source>
</evidence>
<feature type="chain" id="PRO_5021223446" evidence="1">
    <location>
        <begin position="25"/>
        <end position="219"/>
    </location>
</feature>
<dbReference type="EMBL" id="SPVI01000021">
    <property type="protein sequence ID" value="TFW40510.1"/>
    <property type="molecule type" value="Genomic_DNA"/>
</dbReference>
<reference evidence="2 3" key="1">
    <citation type="submission" date="2019-03" db="EMBL/GenBank/DDBJ databases">
        <title>Biocontrol and xenobiotic degradation properties of endophytic Pseudomonas fluorescens strain BRZ63.</title>
        <authorList>
            <person name="Chlebek D.A."/>
            <person name="Pinski A."/>
            <person name="Zur J.P."/>
            <person name="Michalska J."/>
            <person name="Hupert-Kocurek K.T."/>
        </authorList>
    </citation>
    <scope>NUCLEOTIDE SEQUENCE [LARGE SCALE GENOMIC DNA]</scope>
    <source>
        <strain evidence="2 3">BRZ63</strain>
    </source>
</reference>
<feature type="signal peptide" evidence="1">
    <location>
        <begin position="1"/>
        <end position="24"/>
    </location>
</feature>
<dbReference type="Proteomes" id="UP000297322">
    <property type="component" value="Unassembled WGS sequence"/>
</dbReference>
<dbReference type="InterPro" id="IPR021308">
    <property type="entry name" value="GfcB"/>
</dbReference>
<dbReference type="Pfam" id="PF11102">
    <property type="entry name" value="YjbF"/>
    <property type="match status" value="1"/>
</dbReference>
<protein>
    <submittedName>
        <fullName evidence="2">YjbF family lipoprotein</fullName>
    </submittedName>
</protein>
<name>A0A4Y9TAX8_PSEFL</name>
<dbReference type="RefSeq" id="WP_135196923.1">
    <property type="nucleotide sequence ID" value="NZ_SPVI01000021.1"/>
</dbReference>
<gene>
    <name evidence="2" type="ORF">E4T65_25780</name>
</gene>
<dbReference type="InterPro" id="IPR023373">
    <property type="entry name" value="YmcC_sf"/>
</dbReference>
<keyword evidence="1" id="KW-0732">Signal</keyword>
<evidence type="ECO:0000313" key="2">
    <source>
        <dbReference type="EMBL" id="TFW40510.1"/>
    </source>
</evidence>
<dbReference type="PROSITE" id="PS51257">
    <property type="entry name" value="PROKAR_LIPOPROTEIN"/>
    <property type="match status" value="1"/>
</dbReference>
<dbReference type="AlphaFoldDB" id="A0A4Y9TAX8"/>
<accession>A0A4Y9TAX8</accession>
<dbReference type="SUPFAM" id="SSF159270">
    <property type="entry name" value="YmcC-like"/>
    <property type="match status" value="1"/>
</dbReference>
<keyword evidence="2" id="KW-0449">Lipoprotein</keyword>
<comment type="caution">
    <text evidence="2">The sequence shown here is derived from an EMBL/GenBank/DDBJ whole genome shotgun (WGS) entry which is preliminary data.</text>
</comment>
<evidence type="ECO:0000256" key="1">
    <source>
        <dbReference type="SAM" id="SignalP"/>
    </source>
</evidence>
<dbReference type="Gene3D" id="2.40.360.10">
    <property type="entry name" value="YmcC-like"/>
    <property type="match status" value="1"/>
</dbReference>
<sequence length="219" mass="24585">MKTLHTGAVLTTALLLCGCNPLMKASWDTFKASAQGPASLELTPAQVAAVPYPQILVTTVTSEGVMAMARRRGDLQFWLASGNQVLLMRDGLVVRTVGLGVSLDGTRFDGESPFKRGLQHLHDGHTSTRWIDIYQGYRVGLSVNSRFSRHDIEPVRILNRDYALLRIDEQVAIPDLDFRATNRYWVDPQDGFIMQSEQHLTPQIFLKIVQLRPDREAVR</sequence>
<proteinExistence type="predicted"/>